<feature type="non-terminal residue" evidence="1">
    <location>
        <position position="1"/>
    </location>
</feature>
<reference evidence="1" key="1">
    <citation type="submission" date="2018-05" db="EMBL/GenBank/DDBJ databases">
        <authorList>
            <person name="Lanie J.A."/>
            <person name="Ng W.-L."/>
            <person name="Kazmierczak K.M."/>
            <person name="Andrzejewski T.M."/>
            <person name="Davidsen T.M."/>
            <person name="Wayne K.J."/>
            <person name="Tettelin H."/>
            <person name="Glass J.I."/>
            <person name="Rusch D."/>
            <person name="Podicherti R."/>
            <person name="Tsui H.-C.T."/>
            <person name="Winkler M.E."/>
        </authorList>
    </citation>
    <scope>NUCLEOTIDE SEQUENCE</scope>
</reference>
<dbReference type="EMBL" id="UINC01068435">
    <property type="protein sequence ID" value="SVC01065.1"/>
    <property type="molecule type" value="Genomic_DNA"/>
</dbReference>
<dbReference type="AlphaFoldDB" id="A0A382INW1"/>
<organism evidence="1">
    <name type="scientific">marine metagenome</name>
    <dbReference type="NCBI Taxonomy" id="408172"/>
    <lineage>
        <taxon>unclassified sequences</taxon>
        <taxon>metagenomes</taxon>
        <taxon>ecological metagenomes</taxon>
    </lineage>
</organism>
<name>A0A382INW1_9ZZZZ</name>
<dbReference type="InterPro" id="IPR023814">
    <property type="entry name" value="His-Xaa-Ser_sys"/>
</dbReference>
<sequence>VVLVFVYGVMEYIVPQVALKLNKDNYQSLMFQCDHVMREHFIAKQLVVVSPSDKAIKNLEASEVGLLSCHEYDKLRKQLLSYGASEMQLSMIGLEVMEEKAKDVQRFVEIHEIRY</sequence>
<dbReference type="NCBIfam" id="TIGR03982">
    <property type="entry name" value="TIGR03982 family His-Xaa-Ser system protein"/>
    <property type="match status" value="1"/>
</dbReference>
<accession>A0A382INW1</accession>
<evidence type="ECO:0000313" key="1">
    <source>
        <dbReference type="EMBL" id="SVC01065.1"/>
    </source>
</evidence>
<proteinExistence type="predicted"/>
<gene>
    <name evidence="1" type="ORF">METZ01_LOCUS253919</name>
</gene>
<protein>
    <submittedName>
        <fullName evidence="1">Uncharacterized protein</fullName>
    </submittedName>
</protein>